<comment type="cofactor">
    <cofactor evidence="1">
        <name>Fe(2+)</name>
        <dbReference type="ChEBI" id="CHEBI:29033"/>
    </cofactor>
</comment>
<evidence type="ECO:0000256" key="6">
    <source>
        <dbReference type="ARBA" id="ARBA00023002"/>
    </source>
</evidence>
<evidence type="ECO:0000256" key="2">
    <source>
        <dbReference type="ARBA" id="ARBA00004123"/>
    </source>
</evidence>
<keyword evidence="5" id="KW-0223">Dioxygenase</keyword>
<comment type="caution">
    <text evidence="10">The sequence shown here is derived from an EMBL/GenBank/DDBJ whole genome shotgun (WGS) entry which is preliminary data.</text>
</comment>
<dbReference type="InterPro" id="IPR041667">
    <property type="entry name" value="Cupin_8"/>
</dbReference>
<reference evidence="10" key="2">
    <citation type="submission" date="2023-06" db="EMBL/GenBank/DDBJ databases">
        <authorList>
            <person name="Swenson N.G."/>
            <person name="Wegrzyn J.L."/>
            <person name="Mcevoy S.L."/>
        </authorList>
    </citation>
    <scope>NUCLEOTIDE SEQUENCE</scope>
    <source>
        <strain evidence="10">NS2018</strain>
        <tissue evidence="10">Leaf</tissue>
    </source>
</reference>
<proteinExistence type="inferred from homology"/>
<evidence type="ECO:0000256" key="3">
    <source>
        <dbReference type="ARBA" id="ARBA00006801"/>
    </source>
</evidence>
<evidence type="ECO:0000256" key="7">
    <source>
        <dbReference type="ARBA" id="ARBA00023004"/>
    </source>
</evidence>
<keyword evidence="11" id="KW-1185">Reference proteome</keyword>
<keyword evidence="8" id="KW-0539">Nucleus</keyword>
<protein>
    <recommendedName>
        <fullName evidence="9">JmjC domain-containing protein</fullName>
    </recommendedName>
</protein>
<dbReference type="PROSITE" id="PS51184">
    <property type="entry name" value="JMJC"/>
    <property type="match status" value="1"/>
</dbReference>
<dbReference type="SMART" id="SM00558">
    <property type="entry name" value="JmjC"/>
    <property type="match status" value="1"/>
</dbReference>
<gene>
    <name evidence="10" type="ORF">LWI29_001457</name>
</gene>
<dbReference type="Gene3D" id="2.60.120.650">
    <property type="entry name" value="Cupin"/>
    <property type="match status" value="1"/>
</dbReference>
<dbReference type="InterPro" id="IPR003347">
    <property type="entry name" value="JmjC_dom"/>
</dbReference>
<comment type="subcellular location">
    <subcellularLocation>
        <location evidence="2">Nucleus</location>
    </subcellularLocation>
</comment>
<feature type="domain" description="JmjC" evidence="9">
    <location>
        <begin position="225"/>
        <end position="384"/>
    </location>
</feature>
<evidence type="ECO:0000259" key="9">
    <source>
        <dbReference type="PROSITE" id="PS51184"/>
    </source>
</evidence>
<dbReference type="GO" id="GO:0046872">
    <property type="term" value="F:metal ion binding"/>
    <property type="evidence" value="ECO:0007669"/>
    <property type="project" value="UniProtKB-KW"/>
</dbReference>
<reference evidence="10" key="1">
    <citation type="journal article" date="2022" name="Plant J.">
        <title>Strategies of tolerance reflected in two North American maple genomes.</title>
        <authorList>
            <person name="McEvoy S.L."/>
            <person name="Sezen U.U."/>
            <person name="Trouern-Trend A."/>
            <person name="McMahon S.M."/>
            <person name="Schaberg P.G."/>
            <person name="Yang J."/>
            <person name="Wegrzyn J.L."/>
            <person name="Swenson N.G."/>
        </authorList>
    </citation>
    <scope>NUCLEOTIDE SEQUENCE</scope>
    <source>
        <strain evidence="10">NS2018</strain>
    </source>
</reference>
<name>A0AA39W6C8_ACESA</name>
<dbReference type="InterPro" id="IPR056520">
    <property type="entry name" value="ARM_KDM8_N"/>
</dbReference>
<evidence type="ECO:0000256" key="5">
    <source>
        <dbReference type="ARBA" id="ARBA00022964"/>
    </source>
</evidence>
<dbReference type="PANTHER" id="PTHR12461:SF105">
    <property type="entry name" value="HYPOXIA-INDUCIBLE FACTOR 1-ALPHA INHIBITOR"/>
    <property type="match status" value="1"/>
</dbReference>
<dbReference type="Proteomes" id="UP001168877">
    <property type="component" value="Unassembled WGS sequence"/>
</dbReference>
<dbReference type="AlphaFoldDB" id="A0AA39W6C8"/>
<evidence type="ECO:0000256" key="4">
    <source>
        <dbReference type="ARBA" id="ARBA00022723"/>
    </source>
</evidence>
<evidence type="ECO:0000313" key="10">
    <source>
        <dbReference type="EMBL" id="KAK0603101.1"/>
    </source>
</evidence>
<organism evidence="10 11">
    <name type="scientific">Acer saccharum</name>
    <name type="common">Sugar maple</name>
    <dbReference type="NCBI Taxonomy" id="4024"/>
    <lineage>
        <taxon>Eukaryota</taxon>
        <taxon>Viridiplantae</taxon>
        <taxon>Streptophyta</taxon>
        <taxon>Embryophyta</taxon>
        <taxon>Tracheophyta</taxon>
        <taxon>Spermatophyta</taxon>
        <taxon>Magnoliopsida</taxon>
        <taxon>eudicotyledons</taxon>
        <taxon>Gunneridae</taxon>
        <taxon>Pentapetalae</taxon>
        <taxon>rosids</taxon>
        <taxon>malvids</taxon>
        <taxon>Sapindales</taxon>
        <taxon>Sapindaceae</taxon>
        <taxon>Hippocastanoideae</taxon>
        <taxon>Acereae</taxon>
        <taxon>Acer</taxon>
    </lineage>
</organism>
<dbReference type="PANTHER" id="PTHR12461">
    <property type="entry name" value="HYPOXIA-INDUCIBLE FACTOR 1 ALPHA INHIBITOR-RELATED"/>
    <property type="match status" value="1"/>
</dbReference>
<sequence>MDHLSTPILDDESSRLLQAISEHGGYAYVGMVAQASAGDIRAAEAACEMAWEQLHSGPWHSVLPVWRDAYSMACIHVAKYHYRNGELGEALRVLDMGVIMGGSLLRKDLDSAIETVSSKAREAQNGGSGEVKRLVSQEFDKAEALRVLPVRSLSCKLVVKRSALSLEGFLREFMLSGSPVIITDCMGHWPARTRWNNIDYLKKVAGDRTVPVEFKCFAGGEKLFMPRMEARAYHIFPHPLFDQINELRKDICIPDYCFAGGGELRSLNAWFGPARTVTPLHHDPHHNILAQVVGKKYIRLYPASLSEELHPYTESMLCNSSQVDLDHIDKTKFPNVAELDFLDCILDEGEMLYIPPKWWHYVRSLSISFSVSFWWSDSGSSTES</sequence>
<evidence type="ECO:0000256" key="1">
    <source>
        <dbReference type="ARBA" id="ARBA00001954"/>
    </source>
</evidence>
<dbReference type="Pfam" id="PF13621">
    <property type="entry name" value="Cupin_8"/>
    <property type="match status" value="2"/>
</dbReference>
<evidence type="ECO:0000256" key="8">
    <source>
        <dbReference type="ARBA" id="ARBA00023242"/>
    </source>
</evidence>
<dbReference type="GO" id="GO:0051213">
    <property type="term" value="F:dioxygenase activity"/>
    <property type="evidence" value="ECO:0007669"/>
    <property type="project" value="UniProtKB-KW"/>
</dbReference>
<dbReference type="GO" id="GO:0005634">
    <property type="term" value="C:nucleus"/>
    <property type="evidence" value="ECO:0007669"/>
    <property type="project" value="UniProtKB-SubCell"/>
</dbReference>
<keyword evidence="6" id="KW-0560">Oxidoreductase</keyword>
<accession>A0AA39W6C8</accession>
<dbReference type="EMBL" id="JAUESC010000002">
    <property type="protein sequence ID" value="KAK0603101.1"/>
    <property type="molecule type" value="Genomic_DNA"/>
</dbReference>
<dbReference type="SUPFAM" id="SSF51197">
    <property type="entry name" value="Clavaminate synthase-like"/>
    <property type="match status" value="1"/>
</dbReference>
<comment type="similarity">
    <text evidence="3">Belongs to the JARID1 histone demethylase family.</text>
</comment>
<dbReference type="Pfam" id="PF24472">
    <property type="entry name" value="ARM_KDM8_N"/>
    <property type="match status" value="1"/>
</dbReference>
<keyword evidence="7" id="KW-0408">Iron</keyword>
<evidence type="ECO:0000313" key="11">
    <source>
        <dbReference type="Proteomes" id="UP001168877"/>
    </source>
</evidence>
<keyword evidence="4" id="KW-0479">Metal-binding</keyword>